<proteinExistence type="predicted"/>
<name>A0ABY7F8X9_MYAAR</name>
<dbReference type="PANTHER" id="PTHR23507:SF1">
    <property type="entry name" value="FI18259P1-RELATED"/>
    <property type="match status" value="1"/>
</dbReference>
<evidence type="ECO:0000256" key="4">
    <source>
        <dbReference type="ARBA" id="ARBA00023136"/>
    </source>
</evidence>
<evidence type="ECO:0000256" key="2">
    <source>
        <dbReference type="ARBA" id="ARBA00022692"/>
    </source>
</evidence>
<organism evidence="6 7">
    <name type="scientific">Mya arenaria</name>
    <name type="common">Soft-shell clam</name>
    <dbReference type="NCBI Taxonomy" id="6604"/>
    <lineage>
        <taxon>Eukaryota</taxon>
        <taxon>Metazoa</taxon>
        <taxon>Spiralia</taxon>
        <taxon>Lophotrochozoa</taxon>
        <taxon>Mollusca</taxon>
        <taxon>Bivalvia</taxon>
        <taxon>Autobranchia</taxon>
        <taxon>Heteroconchia</taxon>
        <taxon>Euheterodonta</taxon>
        <taxon>Imparidentia</taxon>
        <taxon>Neoheterodontei</taxon>
        <taxon>Myida</taxon>
        <taxon>Myoidea</taxon>
        <taxon>Myidae</taxon>
        <taxon>Mya</taxon>
    </lineage>
</organism>
<dbReference type="InterPro" id="IPR011701">
    <property type="entry name" value="MFS"/>
</dbReference>
<gene>
    <name evidence="6" type="ORF">MAR_000481</name>
</gene>
<evidence type="ECO:0000313" key="6">
    <source>
        <dbReference type="EMBL" id="WAR18643.1"/>
    </source>
</evidence>
<feature type="transmembrane region" description="Helical" evidence="5">
    <location>
        <begin position="314"/>
        <end position="336"/>
    </location>
</feature>
<evidence type="ECO:0000256" key="1">
    <source>
        <dbReference type="ARBA" id="ARBA00004141"/>
    </source>
</evidence>
<feature type="transmembrane region" description="Helical" evidence="5">
    <location>
        <begin position="215"/>
        <end position="234"/>
    </location>
</feature>
<evidence type="ECO:0000256" key="3">
    <source>
        <dbReference type="ARBA" id="ARBA00022989"/>
    </source>
</evidence>
<keyword evidence="2 5" id="KW-0812">Transmembrane</keyword>
<feature type="transmembrane region" description="Helical" evidence="5">
    <location>
        <begin position="119"/>
        <end position="138"/>
    </location>
</feature>
<keyword evidence="3 5" id="KW-1133">Transmembrane helix</keyword>
<feature type="transmembrane region" description="Helical" evidence="5">
    <location>
        <begin position="150"/>
        <end position="173"/>
    </location>
</feature>
<evidence type="ECO:0000256" key="5">
    <source>
        <dbReference type="SAM" id="Phobius"/>
    </source>
</evidence>
<dbReference type="Pfam" id="PF07690">
    <property type="entry name" value="MFS_1"/>
    <property type="match status" value="1"/>
</dbReference>
<dbReference type="Gene3D" id="1.20.1250.20">
    <property type="entry name" value="MFS general substrate transporter like domains"/>
    <property type="match status" value="1"/>
</dbReference>
<dbReference type="Proteomes" id="UP001164746">
    <property type="component" value="Chromosome 11"/>
</dbReference>
<comment type="subcellular location">
    <subcellularLocation>
        <location evidence="1">Membrane</location>
        <topology evidence="1">Multi-pass membrane protein</topology>
    </subcellularLocation>
</comment>
<feature type="transmembrane region" description="Helical" evidence="5">
    <location>
        <begin position="277"/>
        <end position="302"/>
    </location>
</feature>
<feature type="transmembrane region" description="Helical" evidence="5">
    <location>
        <begin position="405"/>
        <end position="428"/>
    </location>
</feature>
<protein>
    <submittedName>
        <fullName evidence="6">PCFT-like protein</fullName>
    </submittedName>
</protein>
<dbReference type="PANTHER" id="PTHR23507">
    <property type="entry name" value="ZGC:174356"/>
    <property type="match status" value="1"/>
</dbReference>
<feature type="transmembrane region" description="Helical" evidence="5">
    <location>
        <begin position="185"/>
        <end position="209"/>
    </location>
</feature>
<sequence>MSGESSTGCMQRTHAMGLVFLDSIQSYLVEAAYFLFFLARHMTLPLFQEYVQQQTLAKRHLHAGLDIDSTPLNETQLYHEAQRESAVVVLSLQIAEGLPAVVTVIILGALSDRTGRRRILLWLPALGSSIYCFIYIMIQYTGWSIDGLFMASAIRGLSGSMTAVLAGGSYYAINVVKPHQRSSRLALQELLNGAAYALGNIMVGFWVQASGFLQPFWFCFICSLASLLISFFLVREVKPESNRSPSRQEMTGNCCIDTFKPLGRFFKCKNNIKLVRVWLAILAFQTYAIVHIGQINTLVLYLLGPPLNWEATKIGVFLSVAMACAAICTGTVTPVLKRYFPFFTETHIALMGFVSKLTGTLWIAGIHNGVILYVAIFLLIFELLPFPMMRAIVAQGIEPAQQGSLFALMHSGESISYFLAPLMFQSIYADTLRYYAGFVFVVSALLLILPFGLTLGIRYIDLHASELGYEVMEGKSELIANEVPVDSSQPDQEEELTPRIMTTSLSGNQPDITAAGTTDTV</sequence>
<keyword evidence="7" id="KW-1185">Reference proteome</keyword>
<dbReference type="SUPFAM" id="SSF103473">
    <property type="entry name" value="MFS general substrate transporter"/>
    <property type="match status" value="1"/>
</dbReference>
<reference evidence="6" key="1">
    <citation type="submission" date="2022-11" db="EMBL/GenBank/DDBJ databases">
        <title>Centuries of genome instability and evolution in soft-shell clam transmissible cancer (bioRxiv).</title>
        <authorList>
            <person name="Hart S.F.M."/>
            <person name="Yonemitsu M.A."/>
            <person name="Giersch R.M."/>
            <person name="Beal B.F."/>
            <person name="Arriagada G."/>
            <person name="Davis B.W."/>
            <person name="Ostrander E.A."/>
            <person name="Goff S.P."/>
            <person name="Metzger M.J."/>
        </authorList>
    </citation>
    <scope>NUCLEOTIDE SEQUENCE</scope>
    <source>
        <strain evidence="6">MELC-2E11</strain>
        <tissue evidence="6">Siphon/mantle</tissue>
    </source>
</reference>
<accession>A0ABY7F8X9</accession>
<keyword evidence="4 5" id="KW-0472">Membrane</keyword>
<dbReference type="InterPro" id="IPR036259">
    <property type="entry name" value="MFS_trans_sf"/>
</dbReference>
<feature type="transmembrane region" description="Helical" evidence="5">
    <location>
        <begin position="18"/>
        <end position="39"/>
    </location>
</feature>
<feature type="transmembrane region" description="Helical" evidence="5">
    <location>
        <begin position="434"/>
        <end position="457"/>
    </location>
</feature>
<evidence type="ECO:0000313" key="7">
    <source>
        <dbReference type="Proteomes" id="UP001164746"/>
    </source>
</evidence>
<dbReference type="EMBL" id="CP111022">
    <property type="protein sequence ID" value="WAR18643.1"/>
    <property type="molecule type" value="Genomic_DNA"/>
</dbReference>